<sequence>MIGRSARAIASSSASALRIVARGSQIRYGHAARAPSENEEAADPAQEPQAGPSRLQGGTRGRVSAKGKEKATDDYRLAMILHPDSSHPSSSPEHFAMLHRAYSLLSSSQSRSSYLQSGFGWSPTGQAVRDSWSDAQMRSEVHARRRGGAAAWETGSRGYRSAEAGWAQQEEQWQYGDEFRAPPKGTGEVIYMSNKRFISIFAGVSVLIAWIQYHRIGIASETHRELLQAQHQSASSALAEARRDAARYGKERRERIRRRVREIEVVNEVEKLEAGRAEGAPADTLYDQD</sequence>
<evidence type="ECO:0000313" key="2">
    <source>
        <dbReference type="EMBL" id="KAI9635402.1"/>
    </source>
</evidence>
<name>A0AA38H6D7_9TREE</name>
<dbReference type="GeneID" id="77731969"/>
<feature type="region of interest" description="Disordered" evidence="1">
    <location>
        <begin position="28"/>
        <end position="70"/>
    </location>
</feature>
<comment type="caution">
    <text evidence="2">The sequence shown here is derived from an EMBL/GenBank/DDBJ whole genome shotgun (WGS) entry which is preliminary data.</text>
</comment>
<dbReference type="AlphaFoldDB" id="A0AA38H6D7"/>
<proteinExistence type="predicted"/>
<dbReference type="InterPro" id="IPR036869">
    <property type="entry name" value="J_dom_sf"/>
</dbReference>
<keyword evidence="3" id="KW-1185">Reference proteome</keyword>
<dbReference type="RefSeq" id="XP_052945179.1">
    <property type="nucleotide sequence ID" value="XM_053092764.1"/>
</dbReference>
<evidence type="ECO:0000256" key="1">
    <source>
        <dbReference type="SAM" id="MobiDB-lite"/>
    </source>
</evidence>
<dbReference type="Proteomes" id="UP001164286">
    <property type="component" value="Unassembled WGS sequence"/>
</dbReference>
<evidence type="ECO:0000313" key="3">
    <source>
        <dbReference type="Proteomes" id="UP001164286"/>
    </source>
</evidence>
<organism evidence="2 3">
    <name type="scientific">Dioszegia hungarica</name>
    <dbReference type="NCBI Taxonomy" id="4972"/>
    <lineage>
        <taxon>Eukaryota</taxon>
        <taxon>Fungi</taxon>
        <taxon>Dikarya</taxon>
        <taxon>Basidiomycota</taxon>
        <taxon>Agaricomycotina</taxon>
        <taxon>Tremellomycetes</taxon>
        <taxon>Tremellales</taxon>
        <taxon>Bulleribasidiaceae</taxon>
        <taxon>Dioszegia</taxon>
    </lineage>
</organism>
<accession>A0AA38H6D7</accession>
<dbReference type="EMBL" id="JAKWFO010000005">
    <property type="protein sequence ID" value="KAI9635402.1"/>
    <property type="molecule type" value="Genomic_DNA"/>
</dbReference>
<evidence type="ECO:0008006" key="4">
    <source>
        <dbReference type="Google" id="ProtNLM"/>
    </source>
</evidence>
<dbReference type="Gene3D" id="1.10.287.110">
    <property type="entry name" value="DnaJ domain"/>
    <property type="match status" value="1"/>
</dbReference>
<gene>
    <name evidence="2" type="ORF">MKK02DRAFT_44090</name>
</gene>
<reference evidence="2" key="1">
    <citation type="journal article" date="2022" name="G3 (Bethesda)">
        <title>High quality genome of the basidiomycete yeast Dioszegia hungarica PDD-24b-2 isolated from cloud water.</title>
        <authorList>
            <person name="Jarrige D."/>
            <person name="Haridas S."/>
            <person name="Bleykasten-Grosshans C."/>
            <person name="Joly M."/>
            <person name="Nadalig T."/>
            <person name="Sancelme M."/>
            <person name="Vuilleumier S."/>
            <person name="Grigoriev I.V."/>
            <person name="Amato P."/>
            <person name="Bringel F."/>
        </authorList>
    </citation>
    <scope>NUCLEOTIDE SEQUENCE</scope>
    <source>
        <strain evidence="2">PDD-24b-2</strain>
    </source>
</reference>
<dbReference type="SUPFAM" id="SSF46565">
    <property type="entry name" value="Chaperone J-domain"/>
    <property type="match status" value="1"/>
</dbReference>
<protein>
    <recommendedName>
        <fullName evidence="4">J domain-containing protein</fullName>
    </recommendedName>
</protein>